<comment type="caution">
    <text evidence="15">The sequence shown here is derived from an EMBL/GenBank/DDBJ whole genome shotgun (WGS) entry which is preliminary data.</text>
</comment>
<evidence type="ECO:0000256" key="2">
    <source>
        <dbReference type="ARBA" id="ARBA00004141"/>
    </source>
</evidence>
<evidence type="ECO:0000256" key="13">
    <source>
        <dbReference type="SAM" id="Phobius"/>
    </source>
</evidence>
<dbReference type="InterPro" id="IPR022764">
    <property type="entry name" value="Peptidase_S54_rhomboid_dom"/>
</dbReference>
<name>A0AAD9MYU5_9ANNE</name>
<feature type="transmembrane region" description="Helical" evidence="13">
    <location>
        <begin position="204"/>
        <end position="224"/>
    </location>
</feature>
<feature type="transmembrane region" description="Helical" evidence="13">
    <location>
        <begin position="141"/>
        <end position="161"/>
    </location>
</feature>
<dbReference type="Pfam" id="PF01694">
    <property type="entry name" value="Rhomboid"/>
    <property type="match status" value="1"/>
</dbReference>
<evidence type="ECO:0000256" key="5">
    <source>
        <dbReference type="ARBA" id="ARBA00022670"/>
    </source>
</evidence>
<dbReference type="Gene3D" id="1.20.1540.10">
    <property type="entry name" value="Rhomboid-like"/>
    <property type="match status" value="1"/>
</dbReference>
<feature type="active site" description="Nucleophile" evidence="12">
    <location>
        <position position="145"/>
    </location>
</feature>
<dbReference type="GO" id="GO:0006508">
    <property type="term" value="P:proteolysis"/>
    <property type="evidence" value="ECO:0007669"/>
    <property type="project" value="UniProtKB-KW"/>
</dbReference>
<dbReference type="SUPFAM" id="SSF144091">
    <property type="entry name" value="Rhomboid-like"/>
    <property type="match status" value="1"/>
</dbReference>
<feature type="transmembrane region" description="Helical" evidence="13">
    <location>
        <begin position="118"/>
        <end position="135"/>
    </location>
</feature>
<feature type="transmembrane region" description="Helical" evidence="13">
    <location>
        <begin position="33"/>
        <end position="51"/>
    </location>
</feature>
<evidence type="ECO:0000256" key="6">
    <source>
        <dbReference type="ARBA" id="ARBA00022692"/>
    </source>
</evidence>
<sequence length="258" mass="29354">MARMSRRWRREHLLEEGERHFHADNYSCFPPPIFVPTITLVEICSFIYYSLDPEDRGVTVPLPARSVFIYRPDRRLEVWRFIFYMLVHAGWVHLFFNMLVQLTVGVPLEMVHGSFRVGLIYMAGVLAGSLGMSVFDMSGYLVGASGGVYALLAAHLANILLNYTEMELAVYKLVAVLIVAGADVGLAIWDRYTNDDDDDDKHTTGYVAHLMGALAGFTIGLLVLKHFEHKLKTQIIWWLALTIYSACTLFAVFWNVYH</sequence>
<evidence type="ECO:0000256" key="9">
    <source>
        <dbReference type="ARBA" id="ARBA00022989"/>
    </source>
</evidence>
<evidence type="ECO:0000256" key="11">
    <source>
        <dbReference type="PIRNR" id="PIRNR037470"/>
    </source>
</evidence>
<proteinExistence type="inferred from homology"/>
<evidence type="ECO:0000256" key="4">
    <source>
        <dbReference type="ARBA" id="ARBA00013039"/>
    </source>
</evidence>
<comment type="subcellular location">
    <subcellularLocation>
        <location evidence="2">Membrane</location>
        <topology evidence="2">Multi-pass membrane protein</topology>
    </subcellularLocation>
</comment>
<dbReference type="InterPro" id="IPR051739">
    <property type="entry name" value="Rhomboid_IM_Serine_Proteases"/>
</dbReference>
<feature type="transmembrane region" description="Helical" evidence="13">
    <location>
        <begin position="236"/>
        <end position="257"/>
    </location>
</feature>
<protein>
    <recommendedName>
        <fullName evidence="4">rhomboid protease</fullName>
        <ecNumber evidence="4">3.4.21.105</ecNumber>
    </recommendedName>
</protein>
<accession>A0AAD9MYU5</accession>
<dbReference type="AlphaFoldDB" id="A0AAD9MYU5"/>
<reference evidence="15" key="1">
    <citation type="journal article" date="2023" name="Mol. Biol. Evol.">
        <title>Third-Generation Sequencing Reveals the Adaptive Role of the Epigenome in Three Deep-Sea Polychaetes.</title>
        <authorList>
            <person name="Perez M."/>
            <person name="Aroh O."/>
            <person name="Sun Y."/>
            <person name="Lan Y."/>
            <person name="Juniper S.K."/>
            <person name="Young C.R."/>
            <person name="Angers B."/>
            <person name="Qian P.Y."/>
        </authorList>
    </citation>
    <scope>NUCLEOTIDE SEQUENCE</scope>
    <source>
        <strain evidence="15">P08H-3</strain>
    </source>
</reference>
<evidence type="ECO:0000256" key="3">
    <source>
        <dbReference type="ARBA" id="ARBA00009045"/>
    </source>
</evidence>
<keyword evidence="10 13" id="KW-0472">Membrane</keyword>
<dbReference type="FunFam" id="1.20.1540.10:FF:000007">
    <property type="entry name" value="Rhomboid like 2"/>
    <property type="match status" value="1"/>
</dbReference>
<dbReference type="Proteomes" id="UP001208570">
    <property type="component" value="Unassembled WGS sequence"/>
</dbReference>
<feature type="transmembrane region" description="Helical" evidence="13">
    <location>
        <begin position="81"/>
        <end position="106"/>
    </location>
</feature>
<evidence type="ECO:0000259" key="14">
    <source>
        <dbReference type="Pfam" id="PF01694"/>
    </source>
</evidence>
<feature type="active site" evidence="12">
    <location>
        <position position="209"/>
    </location>
</feature>
<dbReference type="GO" id="GO:0016020">
    <property type="term" value="C:membrane"/>
    <property type="evidence" value="ECO:0007669"/>
    <property type="project" value="UniProtKB-SubCell"/>
</dbReference>
<evidence type="ECO:0000256" key="7">
    <source>
        <dbReference type="ARBA" id="ARBA00022801"/>
    </source>
</evidence>
<comment type="catalytic activity">
    <reaction evidence="1">
        <text>Cleaves type-1 transmembrane domains using a catalytic dyad composed of serine and histidine that are contributed by different transmembrane domains.</text>
        <dbReference type="EC" id="3.4.21.105"/>
    </reaction>
</comment>
<dbReference type="PIRSF" id="PIRSF037470">
    <property type="entry name" value="Rhomboid"/>
    <property type="match status" value="1"/>
</dbReference>
<keyword evidence="7" id="KW-0378">Hydrolase</keyword>
<evidence type="ECO:0000256" key="12">
    <source>
        <dbReference type="PIRSR" id="PIRSR037470-50"/>
    </source>
</evidence>
<keyword evidence="6 13" id="KW-0812">Transmembrane</keyword>
<evidence type="ECO:0000313" key="15">
    <source>
        <dbReference type="EMBL" id="KAK2149243.1"/>
    </source>
</evidence>
<dbReference type="EC" id="3.4.21.105" evidence="4"/>
<keyword evidence="9 13" id="KW-1133">Transmembrane helix</keyword>
<gene>
    <name evidence="15" type="ORF">LSH36_459g00034</name>
</gene>
<evidence type="ECO:0000256" key="8">
    <source>
        <dbReference type="ARBA" id="ARBA00022825"/>
    </source>
</evidence>
<feature type="domain" description="Peptidase S54 rhomboid" evidence="14">
    <location>
        <begin position="77"/>
        <end position="225"/>
    </location>
</feature>
<dbReference type="EMBL" id="JAODUP010000459">
    <property type="protein sequence ID" value="KAK2149243.1"/>
    <property type="molecule type" value="Genomic_DNA"/>
</dbReference>
<dbReference type="PANTHER" id="PTHR45840:SF2">
    <property type="entry name" value="PROTEIN RHOMBOID-RELATED"/>
    <property type="match status" value="1"/>
</dbReference>
<keyword evidence="5" id="KW-0645">Protease</keyword>
<evidence type="ECO:0000256" key="10">
    <source>
        <dbReference type="ARBA" id="ARBA00023136"/>
    </source>
</evidence>
<organism evidence="15 16">
    <name type="scientific">Paralvinella palmiformis</name>
    <dbReference type="NCBI Taxonomy" id="53620"/>
    <lineage>
        <taxon>Eukaryota</taxon>
        <taxon>Metazoa</taxon>
        <taxon>Spiralia</taxon>
        <taxon>Lophotrochozoa</taxon>
        <taxon>Annelida</taxon>
        <taxon>Polychaeta</taxon>
        <taxon>Sedentaria</taxon>
        <taxon>Canalipalpata</taxon>
        <taxon>Terebellida</taxon>
        <taxon>Terebelliformia</taxon>
        <taxon>Alvinellidae</taxon>
        <taxon>Paralvinella</taxon>
    </lineage>
</organism>
<comment type="similarity">
    <text evidence="3 11">Belongs to the peptidase S54 family.</text>
</comment>
<dbReference type="InterPro" id="IPR017213">
    <property type="entry name" value="Peptidase_S54_rhomboid_met"/>
</dbReference>
<dbReference type="GO" id="GO:0004252">
    <property type="term" value="F:serine-type endopeptidase activity"/>
    <property type="evidence" value="ECO:0007669"/>
    <property type="project" value="UniProtKB-UniRule"/>
</dbReference>
<evidence type="ECO:0000313" key="16">
    <source>
        <dbReference type="Proteomes" id="UP001208570"/>
    </source>
</evidence>
<dbReference type="InterPro" id="IPR035952">
    <property type="entry name" value="Rhomboid-like_sf"/>
</dbReference>
<keyword evidence="16" id="KW-1185">Reference proteome</keyword>
<evidence type="ECO:0000256" key="1">
    <source>
        <dbReference type="ARBA" id="ARBA00000156"/>
    </source>
</evidence>
<feature type="transmembrane region" description="Helical" evidence="13">
    <location>
        <begin position="168"/>
        <end position="189"/>
    </location>
</feature>
<dbReference type="PANTHER" id="PTHR45840">
    <property type="entry name" value="RHOMBOID-RELATED PROTEIN"/>
    <property type="match status" value="1"/>
</dbReference>
<keyword evidence="8" id="KW-0720">Serine protease</keyword>